<comment type="caution">
    <text evidence="1">The sequence shown here is derived from an EMBL/GenBank/DDBJ whole genome shotgun (WGS) entry which is preliminary data.</text>
</comment>
<gene>
    <name evidence="1" type="ORF">GCM10009850_028380</name>
</gene>
<evidence type="ECO:0000313" key="1">
    <source>
        <dbReference type="EMBL" id="GAA2207380.1"/>
    </source>
</evidence>
<dbReference type="RefSeq" id="WP_344474523.1">
    <property type="nucleotide sequence ID" value="NZ_BAAAQX010000006.1"/>
</dbReference>
<accession>A0ABN3CDU7</accession>
<name>A0ABN3CDU7_9ACTN</name>
<protein>
    <recommendedName>
        <fullName evidence="3">PE domain-containing protein</fullName>
    </recommendedName>
</protein>
<proteinExistence type="predicted"/>
<evidence type="ECO:0008006" key="3">
    <source>
        <dbReference type="Google" id="ProtNLM"/>
    </source>
</evidence>
<dbReference type="Proteomes" id="UP001499843">
    <property type="component" value="Unassembled WGS sequence"/>
</dbReference>
<evidence type="ECO:0000313" key="2">
    <source>
        <dbReference type="Proteomes" id="UP001499843"/>
    </source>
</evidence>
<dbReference type="EMBL" id="BAAAQX010000006">
    <property type="protein sequence ID" value="GAA2207380.1"/>
    <property type="molecule type" value="Genomic_DNA"/>
</dbReference>
<keyword evidence="2" id="KW-1185">Reference proteome</keyword>
<sequence length="125" mass="12732">MGTPDADPPVDPLFIDPYTAELIKSDGRVHEPSTMRAVAGELAKSIEAVEKAGGDGSAVADIHVGATPFGQWADAKTFGAAAGDGAGQQLGQVYAEFIKAYKSVVAAVEASASNHAEADMRSEGA</sequence>
<organism evidence="1 2">
    <name type="scientific">Nonomuraea monospora</name>
    <dbReference type="NCBI Taxonomy" id="568818"/>
    <lineage>
        <taxon>Bacteria</taxon>
        <taxon>Bacillati</taxon>
        <taxon>Actinomycetota</taxon>
        <taxon>Actinomycetes</taxon>
        <taxon>Streptosporangiales</taxon>
        <taxon>Streptosporangiaceae</taxon>
        <taxon>Nonomuraea</taxon>
    </lineage>
</organism>
<reference evidence="1 2" key="1">
    <citation type="journal article" date="2019" name="Int. J. Syst. Evol. Microbiol.">
        <title>The Global Catalogue of Microorganisms (GCM) 10K type strain sequencing project: providing services to taxonomists for standard genome sequencing and annotation.</title>
        <authorList>
            <consortium name="The Broad Institute Genomics Platform"/>
            <consortium name="The Broad Institute Genome Sequencing Center for Infectious Disease"/>
            <person name="Wu L."/>
            <person name="Ma J."/>
        </authorList>
    </citation>
    <scope>NUCLEOTIDE SEQUENCE [LARGE SCALE GENOMIC DNA]</scope>
    <source>
        <strain evidence="1 2">JCM 16114</strain>
    </source>
</reference>